<dbReference type="InterPro" id="IPR050130">
    <property type="entry name" value="ClpA_ClpB"/>
</dbReference>
<dbReference type="Pfam" id="PF02861">
    <property type="entry name" value="Clp_N"/>
    <property type="match status" value="1"/>
</dbReference>
<dbReference type="Pfam" id="PF10431">
    <property type="entry name" value="ClpB_D2-small"/>
    <property type="match status" value="1"/>
</dbReference>
<accession>A0A1F5TQ08</accession>
<dbReference type="GO" id="GO:0005737">
    <property type="term" value="C:cytoplasm"/>
    <property type="evidence" value="ECO:0007669"/>
    <property type="project" value="TreeGrafter"/>
</dbReference>
<dbReference type="InterPro" id="IPR004176">
    <property type="entry name" value="Clp_R_N"/>
</dbReference>
<comment type="caution">
    <text evidence="8">The sequence shown here is derived from an EMBL/GenBank/DDBJ whole genome shotgun (WGS) entry which is preliminary data.</text>
</comment>
<protein>
    <recommendedName>
        <fullName evidence="10">Clp R domain-containing protein</fullName>
    </recommendedName>
</protein>
<dbReference type="InterPro" id="IPR027417">
    <property type="entry name" value="P-loop_NTPase"/>
</dbReference>
<dbReference type="SUPFAM" id="SSF81923">
    <property type="entry name" value="Double Clp-N motif"/>
    <property type="match status" value="1"/>
</dbReference>
<feature type="domain" description="Clp ATPase C-terminal" evidence="7">
    <location>
        <begin position="821"/>
        <end position="909"/>
    </location>
</feature>
<evidence type="ECO:0000256" key="1">
    <source>
        <dbReference type="ARBA" id="ARBA00022737"/>
    </source>
</evidence>
<evidence type="ECO:0000313" key="9">
    <source>
        <dbReference type="Proteomes" id="UP000177579"/>
    </source>
</evidence>
<keyword evidence="2" id="KW-0547">Nucleotide-binding</keyword>
<dbReference type="SUPFAM" id="SSF52540">
    <property type="entry name" value="P-loop containing nucleoside triphosphate hydrolases"/>
    <property type="match status" value="2"/>
</dbReference>
<evidence type="ECO:0008006" key="10">
    <source>
        <dbReference type="Google" id="ProtNLM"/>
    </source>
</evidence>
<keyword evidence="4" id="KW-0143">Chaperone</keyword>
<dbReference type="Proteomes" id="UP000177579">
    <property type="component" value="Unassembled WGS sequence"/>
</dbReference>
<dbReference type="Gene3D" id="1.10.8.60">
    <property type="match status" value="2"/>
</dbReference>
<dbReference type="PANTHER" id="PTHR11638:SF145">
    <property type="entry name" value="CLPA_B PROTEASE ATP BINDING SUBUNIT-RELATED"/>
    <property type="match status" value="1"/>
</dbReference>
<dbReference type="SMART" id="SM01086">
    <property type="entry name" value="ClpB_D2-small"/>
    <property type="match status" value="1"/>
</dbReference>
<dbReference type="Pfam" id="PF00004">
    <property type="entry name" value="AAA"/>
    <property type="match status" value="1"/>
</dbReference>
<dbReference type="PANTHER" id="PTHR11638">
    <property type="entry name" value="ATP-DEPENDENT CLP PROTEASE"/>
    <property type="match status" value="1"/>
</dbReference>
<feature type="domain" description="AAA+ ATPase" evidence="6">
    <location>
        <begin position="655"/>
        <end position="822"/>
    </location>
</feature>
<keyword evidence="5" id="KW-0812">Transmembrane</keyword>
<dbReference type="Pfam" id="PF17871">
    <property type="entry name" value="AAA_lid_9"/>
    <property type="match status" value="1"/>
</dbReference>
<feature type="transmembrane region" description="Helical" evidence="5">
    <location>
        <begin position="196"/>
        <end position="216"/>
    </location>
</feature>
<feature type="transmembrane region" description="Helical" evidence="5">
    <location>
        <begin position="69"/>
        <end position="91"/>
    </location>
</feature>
<dbReference type="GO" id="GO:0034605">
    <property type="term" value="P:cellular response to heat"/>
    <property type="evidence" value="ECO:0007669"/>
    <property type="project" value="TreeGrafter"/>
</dbReference>
<dbReference type="PRINTS" id="PR00300">
    <property type="entry name" value="CLPPROTEASEA"/>
</dbReference>
<name>A0A1F5TQ08_9BACT</name>
<dbReference type="Gene3D" id="1.10.1780.10">
    <property type="entry name" value="Clp, N-terminal domain"/>
    <property type="match status" value="1"/>
</dbReference>
<feature type="domain" description="AAA+ ATPase" evidence="6">
    <location>
        <begin position="379"/>
        <end position="521"/>
    </location>
</feature>
<keyword evidence="5" id="KW-1133">Transmembrane helix</keyword>
<dbReference type="Pfam" id="PF07724">
    <property type="entry name" value="AAA_2"/>
    <property type="match status" value="1"/>
</dbReference>
<dbReference type="Gene3D" id="3.40.50.300">
    <property type="entry name" value="P-loop containing nucleotide triphosphate hydrolases"/>
    <property type="match status" value="2"/>
</dbReference>
<dbReference type="InterPro" id="IPR019489">
    <property type="entry name" value="Clp_ATPase_C"/>
</dbReference>
<reference evidence="8 9" key="1">
    <citation type="journal article" date="2016" name="Nat. Commun.">
        <title>Thousands of microbial genomes shed light on interconnected biogeochemical processes in an aquifer system.</title>
        <authorList>
            <person name="Anantharaman K."/>
            <person name="Brown C.T."/>
            <person name="Hug L.A."/>
            <person name="Sharon I."/>
            <person name="Castelle C.J."/>
            <person name="Probst A.J."/>
            <person name="Thomas B.C."/>
            <person name="Singh A."/>
            <person name="Wilkins M.J."/>
            <person name="Karaoz U."/>
            <person name="Brodie E.L."/>
            <person name="Williams K.H."/>
            <person name="Hubbard S.S."/>
            <person name="Banfield J.F."/>
        </authorList>
    </citation>
    <scope>NUCLEOTIDE SEQUENCE [LARGE SCALE GENOMIC DNA]</scope>
</reference>
<keyword evidence="5" id="KW-0472">Membrane</keyword>
<evidence type="ECO:0000256" key="3">
    <source>
        <dbReference type="ARBA" id="ARBA00022840"/>
    </source>
</evidence>
<evidence type="ECO:0000313" key="8">
    <source>
        <dbReference type="EMBL" id="OGF40927.1"/>
    </source>
</evidence>
<organism evidence="8 9">
    <name type="scientific">Candidatus Falkowbacteria bacterium RIFOXYD2_FULL_34_120</name>
    <dbReference type="NCBI Taxonomy" id="1798007"/>
    <lineage>
        <taxon>Bacteria</taxon>
        <taxon>Candidatus Falkowiibacteriota</taxon>
    </lineage>
</organism>
<keyword evidence="3" id="KW-0067">ATP-binding</keyword>
<dbReference type="GO" id="GO:0016887">
    <property type="term" value="F:ATP hydrolysis activity"/>
    <property type="evidence" value="ECO:0007669"/>
    <property type="project" value="InterPro"/>
</dbReference>
<dbReference type="InterPro" id="IPR003593">
    <property type="entry name" value="AAA+_ATPase"/>
</dbReference>
<dbReference type="InterPro" id="IPR041546">
    <property type="entry name" value="ClpA/ClpB_AAA_lid"/>
</dbReference>
<dbReference type="InterPro" id="IPR003959">
    <property type="entry name" value="ATPase_AAA_core"/>
</dbReference>
<evidence type="ECO:0000256" key="2">
    <source>
        <dbReference type="ARBA" id="ARBA00022741"/>
    </source>
</evidence>
<dbReference type="EMBL" id="MFGO01000018">
    <property type="protein sequence ID" value="OGF40927.1"/>
    <property type="molecule type" value="Genomic_DNA"/>
</dbReference>
<feature type="transmembrane region" description="Helical" evidence="5">
    <location>
        <begin position="111"/>
        <end position="130"/>
    </location>
</feature>
<proteinExistence type="predicted"/>
<gene>
    <name evidence="8" type="ORF">A2531_04155</name>
</gene>
<dbReference type="AlphaFoldDB" id="A0A1F5TQ08"/>
<evidence type="ECO:0000256" key="4">
    <source>
        <dbReference type="ARBA" id="ARBA00023186"/>
    </source>
</evidence>
<sequence>MKEEKKDNKILFITCPTCEGTGKNKYGFGCSDCAGMALGTFFNGRFFYWGPKLTKTTIEINHFRKKFNVVINIFSYIIGLAGLLSLVFWIYQTSQGLDNLQSFAFWREKSGLILFFWVSVLADMFVFYRMNEEQRRQYKIKPFQYKETNTDLPNNWEELVGTKSNFKIDVATGFPAQTLEFVEQAFLLADSLNHRYVTLIHLFFVILSDIQVSAIFSRLNVDSKKLIENLKRQIEKIEISDKKTELSRTIKEALIESYIQVYKLQQRKVTPKNFIIPCLEKDKMIKEILYDLEIDKNKIYNVILWFIVNDKLIEAHRQYRKMAGYKPGSNMDKAYTSVATPILNQVGYDLTVAAKWNRLEYCISREKEIENIFQNFESGEHGVILTGPPNVGKNMVVAGIAQRMVSENVPDIFKDKRLVEMDAARLISGATPSQAEGRMMAIIDELAKSKNIVLFIDNIENIIGITSGEEQSLDLSEVLASSLERNDFYCIASSTNKNYIKYIENTALGNTMKRINIEEPEENQAIQMLESKIGHIEVKYKIYFSYSAIEQVIKLSKKYIHDQYLPGKAVNILELVAVRTAKKGKNSIVSEEDISEVISEITSIPISKVGEDEGKKLLNLEKQIHERMINQVEAVEMVSASLRRARIQMREDKRPIASFLFLGPTGVGKTELAKTVSSVYFGDEKYMIRLDMSEYQHPDSIKKMIGDASGTKGYLTEQVRKSPFSLVLLDEIEKAHGDILNLFLACFDDGRLTDGEGRTIDFTNTIIIATSNAGALYIQDEVRKGTPIEKIEQVLVNEHLNKIMRPELINRFDGIIVFKPLSMENVVDIARLMLIKTGRMLEKKGIGFRVDERGLKKIAEMGFDPQFGARPLRRLLQDSIDNEIANSILGGRLERRDTVIIDDGAQVQIQKGKEL</sequence>
<dbReference type="CDD" id="cd19499">
    <property type="entry name" value="RecA-like_ClpB_Hsp104-like"/>
    <property type="match status" value="1"/>
</dbReference>
<evidence type="ECO:0000256" key="5">
    <source>
        <dbReference type="SAM" id="Phobius"/>
    </source>
</evidence>
<dbReference type="InterPro" id="IPR036628">
    <property type="entry name" value="Clp_N_dom_sf"/>
</dbReference>
<dbReference type="SMART" id="SM00382">
    <property type="entry name" value="AAA"/>
    <property type="match status" value="2"/>
</dbReference>
<dbReference type="InterPro" id="IPR001270">
    <property type="entry name" value="ClpA/B"/>
</dbReference>
<evidence type="ECO:0000259" key="6">
    <source>
        <dbReference type="SMART" id="SM00382"/>
    </source>
</evidence>
<dbReference type="GO" id="GO:0005524">
    <property type="term" value="F:ATP binding"/>
    <property type="evidence" value="ECO:0007669"/>
    <property type="project" value="UniProtKB-KW"/>
</dbReference>
<keyword evidence="1" id="KW-0677">Repeat</keyword>
<dbReference type="CDD" id="cd00009">
    <property type="entry name" value="AAA"/>
    <property type="match status" value="1"/>
</dbReference>
<evidence type="ECO:0000259" key="7">
    <source>
        <dbReference type="SMART" id="SM01086"/>
    </source>
</evidence>